<evidence type="ECO:0000313" key="2">
    <source>
        <dbReference type="Proteomes" id="UP000449846"/>
    </source>
</evidence>
<sequence>MDDAVLLEMMADEGIARPSTYANHVEPVMDSVDLIAGEFPKPPRLSPKSLATLKKLPT</sequence>
<proteinExistence type="predicted"/>
<reference evidence="1 2" key="1">
    <citation type="submission" date="2019-11" db="EMBL/GenBank/DDBJ databases">
        <authorList>
            <person name="Dong K."/>
        </authorList>
    </citation>
    <scope>NUCLEOTIDE SEQUENCE [LARGE SCALE GENOMIC DNA]</scope>
    <source>
        <strain evidence="1 2">NBRC 112902</strain>
    </source>
</reference>
<protein>
    <submittedName>
        <fullName evidence="1">Uncharacterized protein</fullName>
    </submittedName>
</protein>
<dbReference type="OrthoDB" id="9803554at2"/>
<dbReference type="AlphaFoldDB" id="A0A844HTH7"/>
<comment type="caution">
    <text evidence="1">The sequence shown here is derived from an EMBL/GenBank/DDBJ whole genome shotgun (WGS) entry which is preliminary data.</text>
</comment>
<accession>A0A844HTH7</accession>
<dbReference type="EMBL" id="WMIG01000011">
    <property type="protein sequence ID" value="MTH60891.1"/>
    <property type="molecule type" value="Genomic_DNA"/>
</dbReference>
<dbReference type="RefSeq" id="WP_155040834.1">
    <property type="nucleotide sequence ID" value="NZ_WMIG01000011.1"/>
</dbReference>
<name>A0A844HTH7_9RHOB</name>
<dbReference type="Proteomes" id="UP000449846">
    <property type="component" value="Unassembled WGS sequence"/>
</dbReference>
<evidence type="ECO:0000313" key="1">
    <source>
        <dbReference type="EMBL" id="MTH60891.1"/>
    </source>
</evidence>
<gene>
    <name evidence="1" type="ORF">GL300_16890</name>
</gene>
<keyword evidence="2" id="KW-1185">Reference proteome</keyword>
<organism evidence="1 2">
    <name type="scientific">Paracoccus litorisediminis</name>
    <dbReference type="NCBI Taxonomy" id="2006130"/>
    <lineage>
        <taxon>Bacteria</taxon>
        <taxon>Pseudomonadati</taxon>
        <taxon>Pseudomonadota</taxon>
        <taxon>Alphaproteobacteria</taxon>
        <taxon>Rhodobacterales</taxon>
        <taxon>Paracoccaceae</taxon>
        <taxon>Paracoccus</taxon>
    </lineage>
</organism>